<feature type="domain" description="DUF7507" evidence="2">
    <location>
        <begin position="76"/>
        <end position="183"/>
    </location>
</feature>
<feature type="compositionally biased region" description="Acidic residues" evidence="1">
    <location>
        <begin position="729"/>
        <end position="745"/>
    </location>
</feature>
<feature type="compositionally biased region" description="Polar residues" evidence="1">
    <location>
        <begin position="582"/>
        <end position="595"/>
    </location>
</feature>
<name>A0A420E5J6_9FLAO</name>
<feature type="domain" description="DUF7507" evidence="2">
    <location>
        <begin position="215"/>
        <end position="322"/>
    </location>
</feature>
<feature type="compositionally biased region" description="Low complexity" evidence="1">
    <location>
        <begin position="1"/>
        <end position="14"/>
    </location>
</feature>
<feature type="non-terminal residue" evidence="3">
    <location>
        <position position="1"/>
    </location>
</feature>
<feature type="compositionally biased region" description="Polar residues" evidence="1">
    <location>
        <begin position="445"/>
        <end position="455"/>
    </location>
</feature>
<feature type="region of interest" description="Disordered" evidence="1">
    <location>
        <begin position="841"/>
        <end position="882"/>
    </location>
</feature>
<dbReference type="InterPro" id="IPR006626">
    <property type="entry name" value="PbH1"/>
</dbReference>
<dbReference type="AlphaFoldDB" id="A0A420E5J6"/>
<dbReference type="PANTHER" id="PTHR34819">
    <property type="entry name" value="LARGE CYSTEINE-RICH PERIPLASMIC PROTEIN OMCB"/>
    <property type="match status" value="1"/>
</dbReference>
<feature type="region of interest" description="Disordered" evidence="1">
    <location>
        <begin position="1"/>
        <end position="68"/>
    </location>
</feature>
<dbReference type="InterPro" id="IPR047589">
    <property type="entry name" value="DUF11_rpt"/>
</dbReference>
<dbReference type="Pfam" id="PF24346">
    <property type="entry name" value="DUF7507"/>
    <property type="match status" value="7"/>
</dbReference>
<feature type="compositionally biased region" description="Acidic residues" evidence="1">
    <location>
        <begin position="598"/>
        <end position="625"/>
    </location>
</feature>
<evidence type="ECO:0000259" key="2">
    <source>
        <dbReference type="Pfam" id="PF24346"/>
    </source>
</evidence>
<feature type="compositionally biased region" description="Acidic residues" evidence="1">
    <location>
        <begin position="42"/>
        <end position="68"/>
    </location>
</feature>
<proteinExistence type="predicted"/>
<feature type="region of interest" description="Disordered" evidence="1">
    <location>
        <begin position="582"/>
        <end position="628"/>
    </location>
</feature>
<dbReference type="InterPro" id="IPR026341">
    <property type="entry name" value="T9SS_type_B"/>
</dbReference>
<feature type="compositionally biased region" description="Polar residues" evidence="1">
    <location>
        <begin position="24"/>
        <end position="39"/>
    </location>
</feature>
<feature type="region of interest" description="Disordered" evidence="1">
    <location>
        <begin position="709"/>
        <end position="769"/>
    </location>
</feature>
<feature type="region of interest" description="Disordered" evidence="1">
    <location>
        <begin position="306"/>
        <end position="354"/>
    </location>
</feature>
<evidence type="ECO:0000313" key="3">
    <source>
        <dbReference type="EMBL" id="RKF05343.1"/>
    </source>
</evidence>
<keyword evidence="4" id="KW-1185">Reference proteome</keyword>
<accession>A0A420E5J6</accession>
<feature type="region of interest" description="Disordered" evidence="1">
    <location>
        <begin position="167"/>
        <end position="209"/>
    </location>
</feature>
<feature type="domain" description="DUF7507" evidence="2">
    <location>
        <begin position="632"/>
        <end position="729"/>
    </location>
</feature>
<organism evidence="3 4">
    <name type="scientific">Tenacibaculum lutimaris</name>
    <dbReference type="NCBI Taxonomy" id="285258"/>
    <lineage>
        <taxon>Bacteria</taxon>
        <taxon>Pseudomonadati</taxon>
        <taxon>Bacteroidota</taxon>
        <taxon>Flavobacteriia</taxon>
        <taxon>Flavobacteriales</taxon>
        <taxon>Flavobacteriaceae</taxon>
        <taxon>Tenacibaculum</taxon>
    </lineage>
</organism>
<feature type="region of interest" description="Disordered" evidence="1">
    <location>
        <begin position="445"/>
        <end position="495"/>
    </location>
</feature>
<feature type="domain" description="DUF7507" evidence="2">
    <location>
        <begin position="753"/>
        <end position="854"/>
    </location>
</feature>
<dbReference type="Proteomes" id="UP000285780">
    <property type="component" value="Unassembled WGS sequence"/>
</dbReference>
<feature type="domain" description="DUF7507" evidence="2">
    <location>
        <begin position="5"/>
        <end position="44"/>
    </location>
</feature>
<feature type="compositionally biased region" description="Polar residues" evidence="1">
    <location>
        <begin position="167"/>
        <end position="178"/>
    </location>
</feature>
<dbReference type="InterPro" id="IPR055354">
    <property type="entry name" value="DUF7507"/>
</dbReference>
<evidence type="ECO:0000313" key="4">
    <source>
        <dbReference type="Proteomes" id="UP000285780"/>
    </source>
</evidence>
<dbReference type="RefSeq" id="WP_147418464.1">
    <property type="nucleotide sequence ID" value="NZ_RAQM01000001.1"/>
</dbReference>
<feature type="compositionally biased region" description="Polar residues" evidence="1">
    <location>
        <begin position="306"/>
        <end position="317"/>
    </location>
</feature>
<dbReference type="Pfam" id="PF13585">
    <property type="entry name" value="CHU_C"/>
    <property type="match status" value="1"/>
</dbReference>
<evidence type="ECO:0000256" key="1">
    <source>
        <dbReference type="SAM" id="MobiDB-lite"/>
    </source>
</evidence>
<dbReference type="EMBL" id="RAQM01000001">
    <property type="protein sequence ID" value="RKF05343.1"/>
    <property type="molecule type" value="Genomic_DNA"/>
</dbReference>
<feature type="compositionally biased region" description="Acidic residues" evidence="1">
    <location>
        <begin position="320"/>
        <end position="347"/>
    </location>
</feature>
<dbReference type="InterPro" id="IPR051172">
    <property type="entry name" value="Chlamydia_OmcB"/>
</dbReference>
<reference evidence="3 4" key="1">
    <citation type="submission" date="2018-09" db="EMBL/GenBank/DDBJ databases">
        <title>Genomic Encyclopedia of Archaeal and Bacterial Type Strains, Phase II (KMG-II): from individual species to whole genera.</title>
        <authorList>
            <person name="Goeker M."/>
        </authorList>
    </citation>
    <scope>NUCLEOTIDE SEQUENCE [LARGE SCALE GENOMIC DNA]</scope>
    <source>
        <strain evidence="3 4">DSM 16505</strain>
    </source>
</reference>
<dbReference type="NCBIfam" id="TIGR01451">
    <property type="entry name" value="B_ant_repeat"/>
    <property type="match status" value="6"/>
</dbReference>
<dbReference type="NCBIfam" id="TIGR04131">
    <property type="entry name" value="Bac_Flav_CTERM"/>
    <property type="match status" value="1"/>
</dbReference>
<dbReference type="Pfam" id="PF17963">
    <property type="entry name" value="Big_9"/>
    <property type="match status" value="1"/>
</dbReference>
<dbReference type="SMART" id="SM00710">
    <property type="entry name" value="PbH1"/>
    <property type="match status" value="6"/>
</dbReference>
<feature type="domain" description="DUF7507" evidence="2">
    <location>
        <begin position="354"/>
        <end position="461"/>
    </location>
</feature>
<feature type="compositionally biased region" description="Acidic residues" evidence="1">
    <location>
        <begin position="871"/>
        <end position="880"/>
    </location>
</feature>
<comment type="caution">
    <text evidence="3">The sequence shown here is derived from an EMBL/GenBank/DDBJ whole genome shotgun (WGS) entry which is preliminary data.</text>
</comment>
<feature type="domain" description="DUF7507" evidence="2">
    <location>
        <begin position="493"/>
        <end position="600"/>
    </location>
</feature>
<protein>
    <submittedName>
        <fullName evidence="3">Putative repeat protein (TIGR01451 family)/gliding motility-associated-like protein</fullName>
    </submittedName>
</protein>
<dbReference type="Gene3D" id="2.60.40.10">
    <property type="entry name" value="Immunoglobulins"/>
    <property type="match status" value="5"/>
</dbReference>
<feature type="compositionally biased region" description="Acidic residues" evidence="1">
    <location>
        <begin position="459"/>
        <end position="485"/>
    </location>
</feature>
<dbReference type="InterPro" id="IPR013783">
    <property type="entry name" value="Ig-like_fold"/>
</dbReference>
<feature type="compositionally biased region" description="Acidic residues" evidence="1">
    <location>
        <begin position="181"/>
        <end position="208"/>
    </location>
</feature>
<gene>
    <name evidence="3" type="ORF">C8N26_0001</name>
</gene>
<sequence>PGASDSTSYSASYTVTQADIDAGTSISNVATATGDSPSGTDDVTDNSDDPTDPTNDDPDNDGDPEDPTDVEVTISAPNLSLEKVATLVHTNGNGTADAGETINYAFKVINNGNVTVRNIEITDVLPGIVLTGTPIASLAPGASDSTSYSASYTVTQADIDAGTSISNVATATGDSPSGTDDVTDNSDDPTDLTNDDPDNDGDPEDPTEVDVTPNAPNLSLEKMATLAHANGNGTADAGETINYAFNVINNGNVTVRNIEITDVLPGIVLTGSPIASLAPGASDSTSYSASYTVTQADIDAGTSISNVATATGDSPSGTDDVTDNSDDPTDLTNDDPDNDGDPEDPTDVEVTPNTPNLSLEKRATLNDTNGNGTADAGETINYAFNVMNNGNVTLRNIEITDVLPGIVLTGSPIASLAPGASDSTSYSASYTVTQADIDAGTSISNVATATGDSPSGTDDVTDNSDDPTDPTNDDPDGDGDPEDPTMVDVTPNTPNLSLEKRATLNDTNGNGTADAGETIDYEFNVTNNGNVTVSNIEVTDVLPGIRLTGTPIASLVPGASDNTSYTASYTVTQADIDNGTSISNVATATGDSPSGTDDVTDNSDDPTDLTNDDPDNDGDPEDPTDVEVTTSAPNLSLEKTGVYNAVTGVITYSFTVTNTGNVTVTGIRIIDALPGIVLTGGPIDLAPGVSDSTTFSGSYTVTQSDIDAGNVSNTATATGKDPNNNDVSDVSDDGDDTDGNTEDDPTITPVTQTPSIELEKTGVFNDTSGNGFAEAGETITYNFTVTNTGNVTLTDITINDPLVSVGGSIPSLAPGVSDSTTFSAMYTITQADIDSGSVANQATVTGKDPSDNDVIDISDDPTNTTNNDTDRDGDPDDETVTDLNVSVPDAIDDVSETKMGESVTINILENDNNYGVGFENSSIEIINSPAYGTVTVMSDGKVVYQPTPGVKYAGEDTFTYRVRDNNGNWTNVAIVTINISGLFIPNVITPDGDGKNDTFEIVGLEQYDRAEVIIHNRWGNEVYKSFEYQNNFTGEGLNEGTYYYLISLSKNGQNPETYQGWIFIKR</sequence>